<dbReference type="CDD" id="cd06558">
    <property type="entry name" value="crotonase-like"/>
    <property type="match status" value="1"/>
</dbReference>
<evidence type="ECO:0000313" key="2">
    <source>
        <dbReference type="EMBL" id="KZL17945.1"/>
    </source>
</evidence>
<dbReference type="STRING" id="989403.SAMN05421798_106302"/>
<gene>
    <name evidence="2" type="primary">fadB_1</name>
    <name evidence="2" type="ORF">PsAD2_02678</name>
</gene>
<dbReference type="InterPro" id="IPR051683">
    <property type="entry name" value="Enoyl-CoA_Hydratase/Isomerase"/>
</dbReference>
<name>A0A165XQK8_9HYPH</name>
<dbReference type="PATRIC" id="fig|989403.3.peg.2873"/>
<dbReference type="OrthoDB" id="9795613at2"/>
<accession>A0A165XQK8</accession>
<protein>
    <submittedName>
        <fullName evidence="2">Putative enoyl-CoA hydratase</fullName>
        <ecNumber evidence="2">4.2.1.17</ecNumber>
    </submittedName>
</protein>
<keyword evidence="2" id="KW-0456">Lyase</keyword>
<comment type="caution">
    <text evidence="2">The sequence shown here is derived from an EMBL/GenBank/DDBJ whole genome shotgun (WGS) entry which is preliminary data.</text>
</comment>
<dbReference type="Gene3D" id="1.10.12.10">
    <property type="entry name" value="Lyase 2-enoyl-coa Hydratase, Chain A, domain 2"/>
    <property type="match status" value="1"/>
</dbReference>
<sequence length="268" mass="28316">MNDASTVSPVLVAQKDSWLTITLNQPEKRNPLTGEVIADISRVLREVSSNRSVRGITFTGAGGVFCAGGDLKSFQQVMAGGEKAEAIAQEISMEAAEFFGVIANQPQATVALVEGAAMAGGLGMACACDFVVATQDAKFAFTETRIGLPPAQIAQYVTKRLGYQNAKKLLVLASKLTGEQACEAGLVDVAVANAAELKEAEAGIMQQVMSCAPGAIAATKRIVEQTLFLEQEQLRQSAADYFAKAIVGEEGQEGVKSFLQKRKPTWAP</sequence>
<dbReference type="Gene3D" id="3.90.226.10">
    <property type="entry name" value="2-enoyl-CoA Hydratase, Chain A, domain 1"/>
    <property type="match status" value="1"/>
</dbReference>
<proteinExistence type="inferred from homology"/>
<reference evidence="2 3" key="1">
    <citation type="journal article" date="2016" name="Front. Microbiol.">
        <title>Comparative Genomic Analysis Reveals a Diverse Repertoire of Genes Involved in Prokaryote-Eukaryote Interactions within the Pseudovibrio Genus.</title>
        <authorList>
            <person name="Romano S."/>
            <person name="Fernandez-Guerra A."/>
            <person name="Reen F.J."/>
            <person name="Glockner F.O."/>
            <person name="Crowley S.P."/>
            <person name="O'Sullivan O."/>
            <person name="Cotter P.D."/>
            <person name="Adams C."/>
            <person name="Dobson A.D."/>
            <person name="O'Gara F."/>
        </authorList>
    </citation>
    <scope>NUCLEOTIDE SEQUENCE [LARGE SCALE GENOMIC DNA]</scope>
    <source>
        <strain evidence="2 3">Ad2</strain>
    </source>
</reference>
<keyword evidence="3" id="KW-1185">Reference proteome</keyword>
<comment type="similarity">
    <text evidence="1">Belongs to the enoyl-CoA hydratase/isomerase family.</text>
</comment>
<dbReference type="Proteomes" id="UP000076577">
    <property type="component" value="Unassembled WGS sequence"/>
</dbReference>
<dbReference type="EMBL" id="LMCB01000024">
    <property type="protein sequence ID" value="KZL17945.1"/>
    <property type="molecule type" value="Genomic_DNA"/>
</dbReference>
<dbReference type="PANTHER" id="PTHR42964:SF1">
    <property type="entry name" value="POLYKETIDE BIOSYNTHESIS ENOYL-COA HYDRATASE PKSH-RELATED"/>
    <property type="match status" value="1"/>
</dbReference>
<dbReference type="EC" id="4.2.1.17" evidence="2"/>
<dbReference type="SUPFAM" id="SSF52096">
    <property type="entry name" value="ClpP/crotonase"/>
    <property type="match status" value="1"/>
</dbReference>
<dbReference type="GO" id="GO:0008300">
    <property type="term" value="P:isoprenoid catabolic process"/>
    <property type="evidence" value="ECO:0007669"/>
    <property type="project" value="TreeGrafter"/>
</dbReference>
<dbReference type="InterPro" id="IPR029045">
    <property type="entry name" value="ClpP/crotonase-like_dom_sf"/>
</dbReference>
<dbReference type="PANTHER" id="PTHR42964">
    <property type="entry name" value="ENOYL-COA HYDRATASE"/>
    <property type="match status" value="1"/>
</dbReference>
<dbReference type="InterPro" id="IPR001753">
    <property type="entry name" value="Enoyl-CoA_hydra/iso"/>
</dbReference>
<dbReference type="Pfam" id="PF00378">
    <property type="entry name" value="ECH_1"/>
    <property type="match status" value="1"/>
</dbReference>
<dbReference type="AlphaFoldDB" id="A0A165XQK8"/>
<dbReference type="GO" id="GO:0004300">
    <property type="term" value="F:enoyl-CoA hydratase activity"/>
    <property type="evidence" value="ECO:0007669"/>
    <property type="project" value="UniProtKB-EC"/>
</dbReference>
<dbReference type="InterPro" id="IPR014748">
    <property type="entry name" value="Enoyl-CoA_hydra_C"/>
</dbReference>
<evidence type="ECO:0000313" key="3">
    <source>
        <dbReference type="Proteomes" id="UP000076577"/>
    </source>
</evidence>
<dbReference type="RefSeq" id="WP_068006649.1">
    <property type="nucleotide sequence ID" value="NZ_FOFM01000006.1"/>
</dbReference>
<organism evidence="2 3">
    <name type="scientific">Pseudovibrio axinellae</name>
    <dbReference type="NCBI Taxonomy" id="989403"/>
    <lineage>
        <taxon>Bacteria</taxon>
        <taxon>Pseudomonadati</taxon>
        <taxon>Pseudomonadota</taxon>
        <taxon>Alphaproteobacteria</taxon>
        <taxon>Hyphomicrobiales</taxon>
        <taxon>Stappiaceae</taxon>
        <taxon>Pseudovibrio</taxon>
    </lineage>
</organism>
<evidence type="ECO:0000256" key="1">
    <source>
        <dbReference type="ARBA" id="ARBA00005254"/>
    </source>
</evidence>